<sequence>MKWKVSYYNAAVMQQILELPKTLLARYLRTIDLIEQFGANLGEPHTKLLVKVYLSYALKGERG</sequence>
<dbReference type="AlphaFoldDB" id="A0A077AZQ4"/>
<dbReference type="HOGENOM" id="CLU_2877467_0_0_5"/>
<keyword evidence="2" id="KW-1185">Reference proteome</keyword>
<dbReference type="EMBL" id="CP008941">
    <property type="protein sequence ID" value="AIK97203.1"/>
    <property type="molecule type" value="Genomic_DNA"/>
</dbReference>
<dbReference type="eggNOG" id="COG4679">
    <property type="taxonomic scope" value="Bacteria"/>
</dbReference>
<evidence type="ECO:0000313" key="1">
    <source>
        <dbReference type="EMBL" id="AIK97203.1"/>
    </source>
</evidence>
<proteinExistence type="predicted"/>
<gene>
    <name evidence="1" type="ORF">ID47_11380</name>
</gene>
<name>A0A077AZQ4_9PROT</name>
<dbReference type="Proteomes" id="UP000028926">
    <property type="component" value="Chromosome"/>
</dbReference>
<dbReference type="STRING" id="91604.ID47_11380"/>
<dbReference type="KEGG" id="paca:ID47_11380"/>
<organism evidence="1 2">
    <name type="scientific">Candidatus Odyssella acanthamoebae</name>
    <dbReference type="NCBI Taxonomy" id="91604"/>
    <lineage>
        <taxon>Bacteria</taxon>
        <taxon>Pseudomonadati</taxon>
        <taxon>Pseudomonadota</taxon>
        <taxon>Alphaproteobacteria</taxon>
        <taxon>Holosporales</taxon>
        <taxon>Candidatus Paracaedibacteraceae</taxon>
        <taxon>Candidatus Odyssella</taxon>
    </lineage>
</organism>
<protein>
    <submittedName>
        <fullName evidence="1">Uncharacterized protein</fullName>
    </submittedName>
</protein>
<reference evidence="1 2" key="1">
    <citation type="submission" date="2014-07" db="EMBL/GenBank/DDBJ databases">
        <title>Comparative genomic insights into amoeba endosymbionts belonging to the families of Holosporaceae and Candidatus Midichloriaceae within Rickettsiales.</title>
        <authorList>
            <person name="Wang Z."/>
            <person name="Wu M."/>
        </authorList>
    </citation>
    <scope>NUCLEOTIDE SEQUENCE [LARGE SCALE GENOMIC DNA]</scope>
    <source>
        <strain evidence="1">PRA3</strain>
    </source>
</reference>
<evidence type="ECO:0000313" key="2">
    <source>
        <dbReference type="Proteomes" id="UP000028926"/>
    </source>
</evidence>
<accession>A0A077AZQ4</accession>